<sequence length="233" mass="25681">MEDLAVYSLSGWQCGAFRLLCPPFPGWLLGNELPFGSCTHPSRLWLMRTLALPISNPLQLRLLQAQMGFSLMRLVFLIVLVMMGVSLTAIVRVRSYGNLEGDKLEVAQVASQEALCSDHLASNQVLGDLDQVADLKHSHECCPAVTQSLGDSDVDDMVGLGPVLRKDVVAWLTPYDEVQLTLMWSWVVCIADAAILCWGVYSADLWSWCVIKLLMPLSLEVFLGRLSTATSLV</sequence>
<feature type="transmembrane region" description="Helical" evidence="1">
    <location>
        <begin position="183"/>
        <end position="201"/>
    </location>
</feature>
<dbReference type="EMBL" id="BSYO01000006">
    <property type="protein sequence ID" value="GMH06192.1"/>
    <property type="molecule type" value="Genomic_DNA"/>
</dbReference>
<gene>
    <name evidence="2" type="ORF">Nepgr_008032</name>
</gene>
<accession>A0AAD3XIU2</accession>
<feature type="transmembrane region" description="Helical" evidence="1">
    <location>
        <begin position="71"/>
        <end position="91"/>
    </location>
</feature>
<protein>
    <submittedName>
        <fullName evidence="2">Uncharacterized protein</fullName>
    </submittedName>
</protein>
<comment type="caution">
    <text evidence="2">The sequence shown here is derived from an EMBL/GenBank/DDBJ whole genome shotgun (WGS) entry which is preliminary data.</text>
</comment>
<dbReference type="Proteomes" id="UP001279734">
    <property type="component" value="Unassembled WGS sequence"/>
</dbReference>
<keyword evidence="1" id="KW-0472">Membrane</keyword>
<name>A0AAD3XIU2_NEPGR</name>
<evidence type="ECO:0000313" key="3">
    <source>
        <dbReference type="Proteomes" id="UP001279734"/>
    </source>
</evidence>
<evidence type="ECO:0000256" key="1">
    <source>
        <dbReference type="SAM" id="Phobius"/>
    </source>
</evidence>
<keyword evidence="1" id="KW-1133">Transmembrane helix</keyword>
<evidence type="ECO:0000313" key="2">
    <source>
        <dbReference type="EMBL" id="GMH06192.1"/>
    </source>
</evidence>
<dbReference type="AlphaFoldDB" id="A0AAD3XIU2"/>
<reference evidence="2" key="1">
    <citation type="submission" date="2023-05" db="EMBL/GenBank/DDBJ databases">
        <title>Nepenthes gracilis genome sequencing.</title>
        <authorList>
            <person name="Fukushima K."/>
        </authorList>
    </citation>
    <scope>NUCLEOTIDE SEQUENCE</scope>
    <source>
        <strain evidence="2">SING2019-196</strain>
    </source>
</reference>
<keyword evidence="1" id="KW-0812">Transmembrane</keyword>
<keyword evidence="3" id="KW-1185">Reference proteome</keyword>
<organism evidence="2 3">
    <name type="scientific">Nepenthes gracilis</name>
    <name type="common">Slender pitcher plant</name>
    <dbReference type="NCBI Taxonomy" id="150966"/>
    <lineage>
        <taxon>Eukaryota</taxon>
        <taxon>Viridiplantae</taxon>
        <taxon>Streptophyta</taxon>
        <taxon>Embryophyta</taxon>
        <taxon>Tracheophyta</taxon>
        <taxon>Spermatophyta</taxon>
        <taxon>Magnoliopsida</taxon>
        <taxon>eudicotyledons</taxon>
        <taxon>Gunneridae</taxon>
        <taxon>Pentapetalae</taxon>
        <taxon>Caryophyllales</taxon>
        <taxon>Nepenthaceae</taxon>
        <taxon>Nepenthes</taxon>
    </lineage>
</organism>
<proteinExistence type="predicted"/>